<dbReference type="InterPro" id="IPR036410">
    <property type="entry name" value="HSP_DnaJ_Cys-rich_dom_sf"/>
</dbReference>
<gene>
    <name evidence="1" type="ORF">Pan44_19880</name>
</gene>
<name>A0A517SCW5_9PLAN</name>
<dbReference type="AlphaFoldDB" id="A0A517SCW5"/>
<keyword evidence="2" id="KW-1185">Reference proteome</keyword>
<accession>A0A517SCW5</accession>
<protein>
    <submittedName>
        <fullName evidence="1">Uncharacterized protein</fullName>
    </submittedName>
</protein>
<dbReference type="Proteomes" id="UP000315700">
    <property type="component" value="Chromosome"/>
</dbReference>
<evidence type="ECO:0000313" key="1">
    <source>
        <dbReference type="EMBL" id="QDT53961.1"/>
    </source>
</evidence>
<dbReference type="KEGG" id="ccos:Pan44_19880"/>
<dbReference type="InParanoid" id="A0A517SCW5"/>
<dbReference type="SUPFAM" id="SSF57938">
    <property type="entry name" value="DnaJ/Hsp40 cysteine-rich domain"/>
    <property type="match status" value="1"/>
</dbReference>
<evidence type="ECO:0000313" key="2">
    <source>
        <dbReference type="Proteomes" id="UP000315700"/>
    </source>
</evidence>
<organism evidence="1 2">
    <name type="scientific">Caulifigura coniformis</name>
    <dbReference type="NCBI Taxonomy" id="2527983"/>
    <lineage>
        <taxon>Bacteria</taxon>
        <taxon>Pseudomonadati</taxon>
        <taxon>Planctomycetota</taxon>
        <taxon>Planctomycetia</taxon>
        <taxon>Planctomycetales</taxon>
        <taxon>Planctomycetaceae</taxon>
        <taxon>Caulifigura</taxon>
    </lineage>
</organism>
<dbReference type="RefSeq" id="WP_145029602.1">
    <property type="nucleotide sequence ID" value="NZ_CP036271.1"/>
</dbReference>
<dbReference type="EMBL" id="CP036271">
    <property type="protein sequence ID" value="QDT53961.1"/>
    <property type="molecule type" value="Genomic_DNA"/>
</dbReference>
<reference evidence="1 2" key="1">
    <citation type="submission" date="2019-02" db="EMBL/GenBank/DDBJ databases">
        <title>Deep-cultivation of Planctomycetes and their phenomic and genomic characterization uncovers novel biology.</title>
        <authorList>
            <person name="Wiegand S."/>
            <person name="Jogler M."/>
            <person name="Boedeker C."/>
            <person name="Pinto D."/>
            <person name="Vollmers J."/>
            <person name="Rivas-Marin E."/>
            <person name="Kohn T."/>
            <person name="Peeters S.H."/>
            <person name="Heuer A."/>
            <person name="Rast P."/>
            <person name="Oberbeckmann S."/>
            <person name="Bunk B."/>
            <person name="Jeske O."/>
            <person name="Meyerdierks A."/>
            <person name="Storesund J.E."/>
            <person name="Kallscheuer N."/>
            <person name="Luecker S."/>
            <person name="Lage O.M."/>
            <person name="Pohl T."/>
            <person name="Merkel B.J."/>
            <person name="Hornburger P."/>
            <person name="Mueller R.-W."/>
            <person name="Bruemmer F."/>
            <person name="Labrenz M."/>
            <person name="Spormann A.M."/>
            <person name="Op den Camp H."/>
            <person name="Overmann J."/>
            <person name="Amann R."/>
            <person name="Jetten M.S.M."/>
            <person name="Mascher T."/>
            <person name="Medema M.H."/>
            <person name="Devos D.P."/>
            <person name="Kaster A.-K."/>
            <person name="Ovreas L."/>
            <person name="Rohde M."/>
            <person name="Galperin M.Y."/>
            <person name="Jogler C."/>
        </authorList>
    </citation>
    <scope>NUCLEOTIDE SEQUENCE [LARGE SCALE GENOMIC DNA]</scope>
    <source>
        <strain evidence="1 2">Pan44</strain>
    </source>
</reference>
<dbReference type="Gene3D" id="6.20.20.10">
    <property type="match status" value="1"/>
</dbReference>
<dbReference type="OrthoDB" id="7307073at2"/>
<proteinExistence type="predicted"/>
<sequence length="69" mass="7293">MKSSEAIEDNKTSALPVLEVLCERCGGIGETDYGHCGDCRGAGHVLTDAGVQIVNLIAHQFKLRHVGGD</sequence>